<feature type="binding site" evidence="1">
    <location>
        <position position="142"/>
    </location>
    <ligand>
        <name>Zn(2+)</name>
        <dbReference type="ChEBI" id="CHEBI:29105"/>
    </ligand>
</feature>
<feature type="binding site" evidence="1">
    <location>
        <position position="106"/>
    </location>
    <ligand>
        <name>Zn(2+)</name>
        <dbReference type="ChEBI" id="CHEBI:29105"/>
    </ligand>
</feature>
<dbReference type="SUPFAM" id="SSF46785">
    <property type="entry name" value="Winged helix' DNA-binding domain"/>
    <property type="match status" value="1"/>
</dbReference>
<dbReference type="InterPro" id="IPR036388">
    <property type="entry name" value="WH-like_DNA-bd_sf"/>
</dbReference>
<reference evidence="3 4" key="1">
    <citation type="submission" date="2012-05" db="EMBL/GenBank/DDBJ databases">
        <authorList>
            <person name="Weinstock G."/>
            <person name="Sodergren E."/>
            <person name="Lobos E.A."/>
            <person name="Fulton L."/>
            <person name="Fulton R."/>
            <person name="Courtney L."/>
            <person name="Fronick C."/>
            <person name="O'Laughlin M."/>
            <person name="Godfrey J."/>
            <person name="Wilson R.M."/>
            <person name="Miner T."/>
            <person name="Farmer C."/>
            <person name="Delehaunty K."/>
            <person name="Cordes M."/>
            <person name="Minx P."/>
            <person name="Tomlinson C."/>
            <person name="Chen J."/>
            <person name="Wollam A."/>
            <person name="Pepin K.H."/>
            <person name="Bhonagiri V."/>
            <person name="Zhang X."/>
            <person name="Suruliraj S."/>
            <person name="Warren W."/>
            <person name="Mitreva M."/>
            <person name="Mardis E.R."/>
            <person name="Wilson R.K."/>
        </authorList>
    </citation>
    <scope>NUCLEOTIDE SEQUENCE [LARGE SCALE GENOMIC DNA]</scope>
    <source>
        <strain evidence="3 4">F0037</strain>
    </source>
</reference>
<dbReference type="GO" id="GO:0003700">
    <property type="term" value="F:DNA-binding transcription factor activity"/>
    <property type="evidence" value="ECO:0007669"/>
    <property type="project" value="InterPro"/>
</dbReference>
<evidence type="ECO:0000313" key="4">
    <source>
        <dbReference type="Proteomes" id="UP000010408"/>
    </source>
</evidence>
<protein>
    <recommendedName>
        <fullName evidence="5">Transcriptional regulator, Fur family</fullName>
    </recommendedName>
</protein>
<evidence type="ECO:0000256" key="1">
    <source>
        <dbReference type="PIRSR" id="PIRSR602481-1"/>
    </source>
</evidence>
<dbReference type="Proteomes" id="UP000010408">
    <property type="component" value="Unassembled WGS sequence"/>
</dbReference>
<organism evidence="3 4">
    <name type="scientific">Porphyromonas catoniae F0037</name>
    <dbReference type="NCBI Taxonomy" id="1127696"/>
    <lineage>
        <taxon>Bacteria</taxon>
        <taxon>Pseudomonadati</taxon>
        <taxon>Bacteroidota</taxon>
        <taxon>Bacteroidia</taxon>
        <taxon>Bacteroidales</taxon>
        <taxon>Porphyromonadaceae</taxon>
        <taxon>Porphyromonas</taxon>
    </lineage>
</organism>
<dbReference type="Pfam" id="PF01475">
    <property type="entry name" value="FUR"/>
    <property type="match status" value="1"/>
</dbReference>
<dbReference type="PANTHER" id="PTHR33202">
    <property type="entry name" value="ZINC UPTAKE REGULATION PROTEIN"/>
    <property type="match status" value="1"/>
</dbReference>
<dbReference type="EMBL" id="AMEQ01000032">
    <property type="protein sequence ID" value="EKY01051.1"/>
    <property type="molecule type" value="Genomic_DNA"/>
</dbReference>
<accession>L1NCJ8</accession>
<dbReference type="eggNOG" id="COG0735">
    <property type="taxonomic scope" value="Bacteria"/>
</dbReference>
<evidence type="ECO:0000313" key="3">
    <source>
        <dbReference type="EMBL" id="EKY01051.1"/>
    </source>
</evidence>
<evidence type="ECO:0000256" key="2">
    <source>
        <dbReference type="PIRSR" id="PIRSR602481-2"/>
    </source>
</evidence>
<name>L1NCJ8_9PORP</name>
<dbReference type="PANTHER" id="PTHR33202:SF22">
    <property type="entry name" value="HYDROGEN PEROXIDE SENSITIVE REPRESSOR"/>
    <property type="match status" value="1"/>
</dbReference>
<sequence>MKHIMLSDKIDIPKYLNDYGIRPTVVRIIVFRAIYELHDTFSLTDLENTLDSVDKSTLFRTLSLFAQHHLIHRIEDGSGATKYGLCRNDHVCRVDELHCHFYCESCRKTYCLDHTYVPIVHYPKGFELHSADYLLKGLCPDCRNRRHD</sequence>
<gene>
    <name evidence="3" type="ORF">HMPREF9134_01151</name>
</gene>
<keyword evidence="1" id="KW-0479">Metal-binding</keyword>
<dbReference type="GO" id="GO:0000976">
    <property type="term" value="F:transcription cis-regulatory region binding"/>
    <property type="evidence" value="ECO:0007669"/>
    <property type="project" value="TreeGrafter"/>
</dbReference>
<evidence type="ECO:0008006" key="5">
    <source>
        <dbReference type="Google" id="ProtNLM"/>
    </source>
</evidence>
<feature type="binding site" evidence="1">
    <location>
        <position position="139"/>
    </location>
    <ligand>
        <name>Zn(2+)</name>
        <dbReference type="ChEBI" id="CHEBI:29105"/>
    </ligand>
</feature>
<dbReference type="GO" id="GO:0045892">
    <property type="term" value="P:negative regulation of DNA-templated transcription"/>
    <property type="evidence" value="ECO:0007669"/>
    <property type="project" value="TreeGrafter"/>
</dbReference>
<keyword evidence="2" id="KW-0408">Iron</keyword>
<comment type="caution">
    <text evidence="3">The sequence shown here is derived from an EMBL/GenBank/DDBJ whole genome shotgun (WGS) entry which is preliminary data.</text>
</comment>
<dbReference type="HOGENOM" id="CLU_096072_6_1_10"/>
<feature type="binding site" evidence="1">
    <location>
        <position position="103"/>
    </location>
    <ligand>
        <name>Zn(2+)</name>
        <dbReference type="ChEBI" id="CHEBI:29105"/>
    </ligand>
</feature>
<dbReference type="InterPro" id="IPR036390">
    <property type="entry name" value="WH_DNA-bd_sf"/>
</dbReference>
<dbReference type="AlphaFoldDB" id="L1NCJ8"/>
<dbReference type="GO" id="GO:0008270">
    <property type="term" value="F:zinc ion binding"/>
    <property type="evidence" value="ECO:0007669"/>
    <property type="project" value="TreeGrafter"/>
</dbReference>
<dbReference type="STRING" id="1127696.HMPREF9134_01151"/>
<comment type="cofactor">
    <cofactor evidence="1">
        <name>Zn(2+)</name>
        <dbReference type="ChEBI" id="CHEBI:29105"/>
    </cofactor>
    <text evidence="1">Binds 1 zinc ion per subunit.</text>
</comment>
<feature type="binding site" evidence="2">
    <location>
        <position position="90"/>
    </location>
    <ligand>
        <name>Fe cation</name>
        <dbReference type="ChEBI" id="CHEBI:24875"/>
    </ligand>
</feature>
<dbReference type="GO" id="GO:1900376">
    <property type="term" value="P:regulation of secondary metabolite biosynthetic process"/>
    <property type="evidence" value="ECO:0007669"/>
    <property type="project" value="TreeGrafter"/>
</dbReference>
<keyword evidence="1" id="KW-0862">Zinc</keyword>
<proteinExistence type="predicted"/>
<dbReference type="InterPro" id="IPR002481">
    <property type="entry name" value="FUR"/>
</dbReference>
<dbReference type="Gene3D" id="1.10.10.10">
    <property type="entry name" value="Winged helix-like DNA-binding domain superfamily/Winged helix DNA-binding domain"/>
    <property type="match status" value="1"/>
</dbReference>
<comment type="cofactor">
    <cofactor evidence="2">
        <name>Mn(2+)</name>
        <dbReference type="ChEBI" id="CHEBI:29035"/>
    </cofactor>
    <cofactor evidence="2">
        <name>Fe(2+)</name>
        <dbReference type="ChEBI" id="CHEBI:29033"/>
    </cofactor>
    <text evidence="2">Binds 1 Mn(2+) or Fe(2+) ion per subunit.</text>
</comment>